<dbReference type="EMBL" id="LRQA01000058">
    <property type="protein sequence ID" value="KXA17305.1"/>
    <property type="molecule type" value="Genomic_DNA"/>
</dbReference>
<protein>
    <submittedName>
        <fullName evidence="1">Uncharacterized protein</fullName>
    </submittedName>
</protein>
<name>A0A133NLZ5_GARVA</name>
<dbReference type="AlphaFoldDB" id="A0A133NLZ5"/>
<evidence type="ECO:0000313" key="1">
    <source>
        <dbReference type="EMBL" id="KXA17305.1"/>
    </source>
</evidence>
<gene>
    <name evidence="1" type="ORF">HMPREF3216_01193</name>
</gene>
<evidence type="ECO:0000313" key="2">
    <source>
        <dbReference type="Proteomes" id="UP000070558"/>
    </source>
</evidence>
<comment type="caution">
    <text evidence="1">The sequence shown here is derived from an EMBL/GenBank/DDBJ whole genome shotgun (WGS) entry which is preliminary data.</text>
</comment>
<dbReference type="Proteomes" id="UP000070558">
    <property type="component" value="Unassembled WGS sequence"/>
</dbReference>
<dbReference type="PATRIC" id="fig|2702.99.peg.1164"/>
<reference evidence="1 2" key="1">
    <citation type="submission" date="2016-01" db="EMBL/GenBank/DDBJ databases">
        <authorList>
            <person name="Oliw E.H."/>
        </authorList>
    </citation>
    <scope>NUCLEOTIDE SEQUENCE [LARGE SCALE GENOMIC DNA]</scope>
    <source>
        <strain evidence="1 2">GED7760B</strain>
    </source>
</reference>
<accession>A0A133NLZ5</accession>
<proteinExistence type="predicted"/>
<sequence length="46" mass="5557">MCSYCDDLSTDSVVVMNVFIYPSIRVFSNKFYKIYEEKYEKIDLFI</sequence>
<organism evidence="1 2">
    <name type="scientific">Gardnerella vaginalis</name>
    <dbReference type="NCBI Taxonomy" id="2702"/>
    <lineage>
        <taxon>Bacteria</taxon>
        <taxon>Bacillati</taxon>
        <taxon>Actinomycetota</taxon>
        <taxon>Actinomycetes</taxon>
        <taxon>Bifidobacteriales</taxon>
        <taxon>Bifidobacteriaceae</taxon>
        <taxon>Gardnerella</taxon>
    </lineage>
</organism>